<keyword evidence="1" id="KW-1133">Transmembrane helix</keyword>
<keyword evidence="1" id="KW-0472">Membrane</keyword>
<proteinExistence type="predicted"/>
<organism evidence="2 3">
    <name type="scientific">Ectobacillus ponti</name>
    <dbReference type="NCBI Taxonomy" id="2961894"/>
    <lineage>
        <taxon>Bacteria</taxon>
        <taxon>Bacillati</taxon>
        <taxon>Bacillota</taxon>
        <taxon>Bacilli</taxon>
        <taxon>Bacillales</taxon>
        <taxon>Bacillaceae</taxon>
        <taxon>Ectobacillus</taxon>
    </lineage>
</organism>
<dbReference type="Pfam" id="PF10112">
    <property type="entry name" value="Halogen_Hydrol"/>
    <property type="match status" value="1"/>
</dbReference>
<name>A0AA42BRX8_9BACI</name>
<gene>
    <name evidence="2" type="ORF">NK662_15790</name>
</gene>
<evidence type="ECO:0000313" key="3">
    <source>
        <dbReference type="Proteomes" id="UP001156102"/>
    </source>
</evidence>
<dbReference type="AlphaFoldDB" id="A0AA42BRX8"/>
<keyword evidence="3" id="KW-1185">Reference proteome</keyword>
<sequence>MSCLLLFVWRYIGLAVSLGIGSAAYFIAGSARGLPDSWSLALAAGTALLLGLPAWLLTRKQKAPQWAYVYEAIREAERKLKRISRYRFSPRMWRLRPSISRILLAARHILRVVAEEPGRFQRAGQFFNVYVDSVGSILEKYYLLISQPAKDKETRIALRKTERMLQDLAPALEQELSRILAEDVRHLQVELDVLQQNLLPAPPPEHTEGKEITK</sequence>
<dbReference type="RefSeq" id="WP_254759906.1">
    <property type="nucleotide sequence ID" value="NZ_JANCLT010000009.1"/>
</dbReference>
<accession>A0AA42BRX8</accession>
<dbReference type="Proteomes" id="UP001156102">
    <property type="component" value="Unassembled WGS sequence"/>
</dbReference>
<dbReference type="EMBL" id="JANCLT010000009">
    <property type="protein sequence ID" value="MCP8969984.1"/>
    <property type="molecule type" value="Genomic_DNA"/>
</dbReference>
<dbReference type="InterPro" id="IPR018770">
    <property type="entry name" value="ChloroindolylP_hydrolase"/>
</dbReference>
<feature type="transmembrane region" description="Helical" evidence="1">
    <location>
        <begin position="40"/>
        <end position="58"/>
    </location>
</feature>
<evidence type="ECO:0000313" key="2">
    <source>
        <dbReference type="EMBL" id="MCP8969984.1"/>
    </source>
</evidence>
<feature type="transmembrane region" description="Helical" evidence="1">
    <location>
        <begin position="7"/>
        <end position="28"/>
    </location>
</feature>
<evidence type="ECO:0000256" key="1">
    <source>
        <dbReference type="SAM" id="Phobius"/>
    </source>
</evidence>
<keyword evidence="1" id="KW-0812">Transmembrane</keyword>
<reference evidence="2" key="1">
    <citation type="submission" date="2022-07" db="EMBL/GenBank/DDBJ databases">
        <authorList>
            <person name="Li W.-J."/>
            <person name="Deng Q.-Q."/>
        </authorList>
    </citation>
    <scope>NUCLEOTIDE SEQUENCE</scope>
    <source>
        <strain evidence="2">SYSU M60031</strain>
    </source>
</reference>
<protein>
    <submittedName>
        <fullName evidence="2">5-bromo-4-chloroindolyl phosphate hydrolysis family protein</fullName>
    </submittedName>
</protein>
<comment type="caution">
    <text evidence="2">The sequence shown here is derived from an EMBL/GenBank/DDBJ whole genome shotgun (WGS) entry which is preliminary data.</text>
</comment>